<dbReference type="GeneID" id="117541262"/>
<evidence type="ECO:0000256" key="1">
    <source>
        <dbReference type="ARBA" id="ARBA00023319"/>
    </source>
</evidence>
<organism evidence="6 7">
    <name type="scientific">Gymnodraco acuticeps</name>
    <name type="common">Antarctic dragonfish</name>
    <dbReference type="NCBI Taxonomy" id="8218"/>
    <lineage>
        <taxon>Eukaryota</taxon>
        <taxon>Metazoa</taxon>
        <taxon>Chordata</taxon>
        <taxon>Craniata</taxon>
        <taxon>Vertebrata</taxon>
        <taxon>Euteleostomi</taxon>
        <taxon>Actinopterygii</taxon>
        <taxon>Neopterygii</taxon>
        <taxon>Teleostei</taxon>
        <taxon>Neoteleostei</taxon>
        <taxon>Acanthomorphata</taxon>
        <taxon>Eupercaria</taxon>
        <taxon>Perciformes</taxon>
        <taxon>Notothenioidei</taxon>
        <taxon>Bathydraconidae</taxon>
        <taxon>Gymnodraco</taxon>
    </lineage>
</organism>
<sequence>MDEFKRIKMSLFLVLLLQFTGAEIGQHLLILSVRAGDEATLQCNYVIHDQDECDGTSWLSSDSVILVGRGQIGNHAKSDRLRVTEKCSLVIKKVTEEDAGRYTCRQFRSGPEQEDSVSQVLLFVDTSEDTAAAATTTTTTTTESDSRSGFPTTASVITEDSTGEDTATTTTTTTESDSRSGFTTTASVITEDATGWWWWIIVVIVAVAALTIITVAVSRRKRTQGQKPQTDENIVRYGVDDGTVNYENIRPPDGV</sequence>
<feature type="transmembrane region" description="Helical" evidence="3">
    <location>
        <begin position="196"/>
        <end position="217"/>
    </location>
</feature>
<gene>
    <name evidence="7" type="primary">LOC117541262</name>
</gene>
<feature type="chain" id="PRO_5027545798" evidence="4">
    <location>
        <begin position="23"/>
        <end position="255"/>
    </location>
</feature>
<dbReference type="InParanoid" id="A0A6P8TJW8"/>
<dbReference type="InterPro" id="IPR003599">
    <property type="entry name" value="Ig_sub"/>
</dbReference>
<dbReference type="InterPro" id="IPR013783">
    <property type="entry name" value="Ig-like_fold"/>
</dbReference>
<keyword evidence="3" id="KW-0472">Membrane</keyword>
<dbReference type="PANTHER" id="PTHR11422:SF5">
    <property type="entry name" value="DIVERSE IMMUNOGLOBULIN DOMAIN-CONTAINING PROTEIN 1.1 ISOFORM X1-RELATED"/>
    <property type="match status" value="1"/>
</dbReference>
<feature type="region of interest" description="Disordered" evidence="2">
    <location>
        <begin position="132"/>
        <end position="181"/>
    </location>
</feature>
<feature type="domain" description="Ig-like" evidence="5">
    <location>
        <begin position="36"/>
        <end position="118"/>
    </location>
</feature>
<evidence type="ECO:0000256" key="3">
    <source>
        <dbReference type="SAM" id="Phobius"/>
    </source>
</evidence>
<dbReference type="FunCoup" id="A0A6P8TJW8">
    <property type="interactions" value="14"/>
</dbReference>
<evidence type="ECO:0000256" key="2">
    <source>
        <dbReference type="SAM" id="MobiDB-lite"/>
    </source>
</evidence>
<dbReference type="GO" id="GO:0042110">
    <property type="term" value="P:T cell activation"/>
    <property type="evidence" value="ECO:0007669"/>
    <property type="project" value="TreeGrafter"/>
</dbReference>
<dbReference type="InterPro" id="IPR036179">
    <property type="entry name" value="Ig-like_dom_sf"/>
</dbReference>
<reference evidence="7" key="1">
    <citation type="submission" date="2025-08" db="UniProtKB">
        <authorList>
            <consortium name="RefSeq"/>
        </authorList>
    </citation>
    <scope>IDENTIFICATION</scope>
</reference>
<dbReference type="GO" id="GO:0070374">
    <property type="term" value="P:positive regulation of ERK1 and ERK2 cascade"/>
    <property type="evidence" value="ECO:0007669"/>
    <property type="project" value="TreeGrafter"/>
</dbReference>
<name>A0A6P8TJW8_GYMAC</name>
<dbReference type="Gene3D" id="2.60.40.10">
    <property type="entry name" value="Immunoglobulins"/>
    <property type="match status" value="1"/>
</dbReference>
<evidence type="ECO:0000259" key="5">
    <source>
        <dbReference type="PROSITE" id="PS50835"/>
    </source>
</evidence>
<dbReference type="PROSITE" id="PS50835">
    <property type="entry name" value="IG_LIKE"/>
    <property type="match status" value="1"/>
</dbReference>
<keyword evidence="3" id="KW-1133">Transmembrane helix</keyword>
<feature type="signal peptide" evidence="4">
    <location>
        <begin position="1"/>
        <end position="22"/>
    </location>
</feature>
<evidence type="ECO:0000313" key="6">
    <source>
        <dbReference type="Proteomes" id="UP000515161"/>
    </source>
</evidence>
<feature type="compositionally biased region" description="Polar residues" evidence="2">
    <location>
        <begin position="147"/>
        <end position="156"/>
    </location>
</feature>
<dbReference type="OrthoDB" id="8444542at2759"/>
<keyword evidence="3" id="KW-0812">Transmembrane</keyword>
<dbReference type="InterPro" id="IPR013151">
    <property type="entry name" value="Immunoglobulin_dom"/>
</dbReference>
<feature type="compositionally biased region" description="Low complexity" evidence="2">
    <location>
        <begin position="132"/>
        <end position="142"/>
    </location>
</feature>
<dbReference type="GO" id="GO:0045121">
    <property type="term" value="C:membrane raft"/>
    <property type="evidence" value="ECO:0007669"/>
    <property type="project" value="TreeGrafter"/>
</dbReference>
<dbReference type="CDD" id="cd00096">
    <property type="entry name" value="Ig"/>
    <property type="match status" value="1"/>
</dbReference>
<dbReference type="InterPro" id="IPR007110">
    <property type="entry name" value="Ig-like_dom"/>
</dbReference>
<accession>A0A6P8TJW8</accession>
<protein>
    <submittedName>
        <fullName evidence="7">Uncharacterized protein LOC117541262</fullName>
    </submittedName>
</protein>
<dbReference type="SMART" id="SM00409">
    <property type="entry name" value="IG"/>
    <property type="match status" value="1"/>
</dbReference>
<dbReference type="GO" id="GO:0042289">
    <property type="term" value="F:MHC class II protein binding"/>
    <property type="evidence" value="ECO:0007669"/>
    <property type="project" value="TreeGrafter"/>
</dbReference>
<dbReference type="GO" id="GO:1990782">
    <property type="term" value="F:protein tyrosine kinase binding"/>
    <property type="evidence" value="ECO:0007669"/>
    <property type="project" value="TreeGrafter"/>
</dbReference>
<dbReference type="GO" id="GO:0035723">
    <property type="term" value="P:interleukin-15-mediated signaling pathway"/>
    <property type="evidence" value="ECO:0007669"/>
    <property type="project" value="TreeGrafter"/>
</dbReference>
<keyword evidence="4" id="KW-0732">Signal</keyword>
<dbReference type="RefSeq" id="XP_034064336.1">
    <property type="nucleotide sequence ID" value="XM_034208445.1"/>
</dbReference>
<keyword evidence="6" id="KW-1185">Reference proteome</keyword>
<dbReference type="Pfam" id="PF00047">
    <property type="entry name" value="ig"/>
    <property type="match status" value="1"/>
</dbReference>
<proteinExistence type="predicted"/>
<dbReference type="KEGG" id="gacu:117541262"/>
<feature type="compositionally biased region" description="Low complexity" evidence="2">
    <location>
        <begin position="158"/>
        <end position="175"/>
    </location>
</feature>
<evidence type="ECO:0000256" key="4">
    <source>
        <dbReference type="SAM" id="SignalP"/>
    </source>
</evidence>
<dbReference type="GO" id="GO:0009897">
    <property type="term" value="C:external side of plasma membrane"/>
    <property type="evidence" value="ECO:0007669"/>
    <property type="project" value="TreeGrafter"/>
</dbReference>
<evidence type="ECO:0000313" key="7">
    <source>
        <dbReference type="RefSeq" id="XP_034064336.1"/>
    </source>
</evidence>
<dbReference type="Proteomes" id="UP000515161">
    <property type="component" value="Unplaced"/>
</dbReference>
<keyword evidence="1" id="KW-0393">Immunoglobulin domain</keyword>
<dbReference type="AlphaFoldDB" id="A0A6P8TJW8"/>
<dbReference type="PANTHER" id="PTHR11422">
    <property type="entry name" value="T-CELL SURFACE GLYCOPROTEIN CD4"/>
    <property type="match status" value="1"/>
</dbReference>
<dbReference type="SUPFAM" id="SSF48726">
    <property type="entry name" value="Immunoglobulin"/>
    <property type="match status" value="1"/>
</dbReference>